<gene>
    <name evidence="2" type="ORF">Pmar_PMAR006084</name>
</gene>
<feature type="domain" description="DUF6451" evidence="1">
    <location>
        <begin position="88"/>
        <end position="119"/>
    </location>
</feature>
<evidence type="ECO:0000259" key="1">
    <source>
        <dbReference type="Pfam" id="PF20049"/>
    </source>
</evidence>
<dbReference type="PANTHER" id="PTHR47027:SF20">
    <property type="entry name" value="REVERSE TRANSCRIPTASE-LIKE PROTEIN WITH RNA-DIRECTED DNA POLYMERASE DOMAIN"/>
    <property type="match status" value="1"/>
</dbReference>
<sequence length="230" mass="26658">MLSVAGSGWLILAFVTIERQRALRKSRMVGKYRRGVVEEEVEEVCIQLVEGQKLKCVGSMVYLGTLLTTKMKLTREINRRIGRAVAVFNDLKNIWKARGILAMTKKRIFKSCVMSVLLYNCETWVYVKNDAERLQRCCNKLVSNIIRWGRNTNQSNNGDVDGEFDWKVGEAEILDWLEGSTVKEIMNQRRLRWFGHALRQPRDAVQREWIESEIESDSKSFRIPAENAAR</sequence>
<accession>C5LA62</accession>
<proteinExistence type="predicted"/>
<dbReference type="RefSeq" id="XP_002774502.1">
    <property type="nucleotide sequence ID" value="XM_002774456.1"/>
</dbReference>
<dbReference type="InterPro" id="IPR045609">
    <property type="entry name" value="DUF6451"/>
</dbReference>
<keyword evidence="3" id="KW-1185">Reference proteome</keyword>
<dbReference type="PANTHER" id="PTHR47027">
    <property type="entry name" value="REVERSE TRANSCRIPTASE DOMAIN-CONTAINING PROTEIN"/>
    <property type="match status" value="1"/>
</dbReference>
<dbReference type="Pfam" id="PF20049">
    <property type="entry name" value="DUF6451"/>
    <property type="match status" value="1"/>
</dbReference>
<dbReference type="OrthoDB" id="449108at2759"/>
<name>C5LA62_PERM5</name>
<organism evidence="3">
    <name type="scientific">Perkinsus marinus (strain ATCC 50983 / TXsc)</name>
    <dbReference type="NCBI Taxonomy" id="423536"/>
    <lineage>
        <taxon>Eukaryota</taxon>
        <taxon>Sar</taxon>
        <taxon>Alveolata</taxon>
        <taxon>Perkinsozoa</taxon>
        <taxon>Perkinsea</taxon>
        <taxon>Perkinsida</taxon>
        <taxon>Perkinsidae</taxon>
        <taxon>Perkinsus</taxon>
    </lineage>
</organism>
<dbReference type="InParanoid" id="C5LA62"/>
<evidence type="ECO:0000313" key="2">
    <source>
        <dbReference type="EMBL" id="EER06318.1"/>
    </source>
</evidence>
<dbReference type="EMBL" id="GG680729">
    <property type="protein sequence ID" value="EER06318.1"/>
    <property type="molecule type" value="Genomic_DNA"/>
</dbReference>
<protein>
    <recommendedName>
        <fullName evidence="1">DUF6451 domain-containing protein</fullName>
    </recommendedName>
</protein>
<dbReference type="GeneID" id="9065356"/>
<dbReference type="AlphaFoldDB" id="C5LA62"/>
<reference evidence="2 3" key="1">
    <citation type="submission" date="2008-07" db="EMBL/GenBank/DDBJ databases">
        <authorList>
            <person name="El-Sayed N."/>
            <person name="Caler E."/>
            <person name="Inman J."/>
            <person name="Amedeo P."/>
            <person name="Hass B."/>
            <person name="Wortman J."/>
        </authorList>
    </citation>
    <scope>NUCLEOTIDE SEQUENCE [LARGE SCALE GENOMIC DNA]</scope>
    <source>
        <strain evidence="3">ATCC 50983 / TXsc</strain>
    </source>
</reference>
<evidence type="ECO:0000313" key="3">
    <source>
        <dbReference type="Proteomes" id="UP000007800"/>
    </source>
</evidence>
<dbReference type="Proteomes" id="UP000007800">
    <property type="component" value="Unassembled WGS sequence"/>
</dbReference>